<sequence length="225" mass="23727">MGGGDGGYRNNDVIRVPLQIRMRIRYGRIPRMARAGTGGNVAIGTALWMMLYIRATRGTVRLLHTTTAIRPEIIGERDADADADAEAQAPAPGICELYRWRGCRETHAQGASLLLRSNASSRRVTQAVHGLAAGGRSGVWLALWASSNPSAEGGSNGSTGGMRTGMNAAHAGGLIPGAIDGERAVGLLDRAGTLDADARQVVGIRYRGHAWRVACDGPGKQYRAA</sequence>
<reference evidence="2 3" key="1">
    <citation type="submission" date="2019-01" db="EMBL/GenBank/DDBJ databases">
        <title>Draft genome sequences of three monokaryotic isolates of the white-rot basidiomycete fungus Dichomitus squalens.</title>
        <authorList>
            <consortium name="DOE Joint Genome Institute"/>
            <person name="Lopez S.C."/>
            <person name="Andreopoulos B."/>
            <person name="Pangilinan J."/>
            <person name="Lipzen A."/>
            <person name="Riley R."/>
            <person name="Ahrendt S."/>
            <person name="Ng V."/>
            <person name="Barry K."/>
            <person name="Daum C."/>
            <person name="Grigoriev I.V."/>
            <person name="Hilden K.S."/>
            <person name="Makela M.R."/>
            <person name="de Vries R.P."/>
        </authorList>
    </citation>
    <scope>NUCLEOTIDE SEQUENCE [LARGE SCALE GENOMIC DNA]</scope>
    <source>
        <strain evidence="2 3">CBS 464.89</strain>
    </source>
</reference>
<dbReference type="EMBL" id="ML145254">
    <property type="protein sequence ID" value="TBU52364.1"/>
    <property type="molecule type" value="Genomic_DNA"/>
</dbReference>
<dbReference type="AlphaFoldDB" id="A0A4Q9PC50"/>
<keyword evidence="1" id="KW-0472">Membrane</keyword>
<protein>
    <submittedName>
        <fullName evidence="2">Uncharacterized protein</fullName>
    </submittedName>
</protein>
<evidence type="ECO:0000313" key="3">
    <source>
        <dbReference type="Proteomes" id="UP000292082"/>
    </source>
</evidence>
<evidence type="ECO:0000313" key="2">
    <source>
        <dbReference type="EMBL" id="TBU52364.1"/>
    </source>
</evidence>
<keyword evidence="3" id="KW-1185">Reference proteome</keyword>
<organism evidence="2 3">
    <name type="scientific">Dichomitus squalens</name>
    <dbReference type="NCBI Taxonomy" id="114155"/>
    <lineage>
        <taxon>Eukaryota</taxon>
        <taxon>Fungi</taxon>
        <taxon>Dikarya</taxon>
        <taxon>Basidiomycota</taxon>
        <taxon>Agaricomycotina</taxon>
        <taxon>Agaricomycetes</taxon>
        <taxon>Polyporales</taxon>
        <taxon>Polyporaceae</taxon>
        <taxon>Dichomitus</taxon>
    </lineage>
</organism>
<name>A0A4Q9PC50_9APHY</name>
<keyword evidence="1" id="KW-0812">Transmembrane</keyword>
<feature type="transmembrane region" description="Helical" evidence="1">
    <location>
        <begin position="32"/>
        <end position="53"/>
    </location>
</feature>
<dbReference type="Proteomes" id="UP000292082">
    <property type="component" value="Unassembled WGS sequence"/>
</dbReference>
<evidence type="ECO:0000256" key="1">
    <source>
        <dbReference type="SAM" id="Phobius"/>
    </source>
</evidence>
<gene>
    <name evidence="2" type="ORF">BD310DRAFT_241339</name>
</gene>
<accession>A0A4Q9PC50</accession>
<proteinExistence type="predicted"/>
<keyword evidence="1" id="KW-1133">Transmembrane helix</keyword>